<feature type="transmembrane region" description="Helical" evidence="6">
    <location>
        <begin position="38"/>
        <end position="63"/>
    </location>
</feature>
<evidence type="ECO:0000313" key="9">
    <source>
        <dbReference type="Proteomes" id="UP000034883"/>
    </source>
</evidence>
<gene>
    <name evidence="8" type="ORF">DB32_005439</name>
</gene>
<dbReference type="OrthoDB" id="1121311at2"/>
<protein>
    <recommendedName>
        <fullName evidence="7">DUF3817 domain-containing protein</fullName>
    </recommendedName>
</protein>
<keyword evidence="3 6" id="KW-0812">Transmembrane</keyword>
<feature type="transmembrane region" description="Helical" evidence="6">
    <location>
        <begin position="75"/>
        <end position="92"/>
    </location>
</feature>
<evidence type="ECO:0000313" key="8">
    <source>
        <dbReference type="EMBL" id="AKF08290.1"/>
    </source>
</evidence>
<feature type="domain" description="DUF3817" evidence="7">
    <location>
        <begin position="11"/>
        <end position="97"/>
    </location>
</feature>
<keyword evidence="2" id="KW-1003">Cell membrane</keyword>
<dbReference type="STRING" id="927083.DB32_005439"/>
<dbReference type="GO" id="GO:0005886">
    <property type="term" value="C:plasma membrane"/>
    <property type="evidence" value="ECO:0007669"/>
    <property type="project" value="UniProtKB-SubCell"/>
</dbReference>
<keyword evidence="9" id="KW-1185">Reference proteome</keyword>
<dbReference type="KEGG" id="samy:DB32_005439"/>
<dbReference type="Pfam" id="PF12823">
    <property type="entry name" value="DUF3817"/>
    <property type="match status" value="1"/>
</dbReference>
<evidence type="ECO:0000256" key="5">
    <source>
        <dbReference type="ARBA" id="ARBA00023136"/>
    </source>
</evidence>
<dbReference type="AlphaFoldDB" id="A0A0F6W662"/>
<accession>A0A0F6W662</accession>
<reference evidence="8 9" key="1">
    <citation type="submission" date="2015-03" db="EMBL/GenBank/DDBJ databases">
        <title>Genome assembly of Sandaracinus amylolyticus DSM 53668.</title>
        <authorList>
            <person name="Sharma G."/>
            <person name="Subramanian S."/>
        </authorList>
    </citation>
    <scope>NUCLEOTIDE SEQUENCE [LARGE SCALE GENOMIC DNA]</scope>
    <source>
        <strain evidence="8 9">DSM 53668</strain>
    </source>
</reference>
<sequence>MLSAMLSTPIARLRLVAIIEAISYLVLLFVAMPLKYVWGIPLAVRVAGPVHGILFVAFLIALFRAADARSWSWRRSALVFATSLVPFATFWIDRSLREEDLAPAPATS</sequence>
<dbReference type="Proteomes" id="UP000034883">
    <property type="component" value="Chromosome"/>
</dbReference>
<evidence type="ECO:0000259" key="7">
    <source>
        <dbReference type="Pfam" id="PF12823"/>
    </source>
</evidence>
<organism evidence="8 9">
    <name type="scientific">Sandaracinus amylolyticus</name>
    <dbReference type="NCBI Taxonomy" id="927083"/>
    <lineage>
        <taxon>Bacteria</taxon>
        <taxon>Pseudomonadati</taxon>
        <taxon>Myxococcota</taxon>
        <taxon>Polyangia</taxon>
        <taxon>Polyangiales</taxon>
        <taxon>Sandaracinaceae</taxon>
        <taxon>Sandaracinus</taxon>
    </lineage>
</organism>
<keyword evidence="5 6" id="KW-0472">Membrane</keyword>
<evidence type="ECO:0000256" key="1">
    <source>
        <dbReference type="ARBA" id="ARBA00004651"/>
    </source>
</evidence>
<dbReference type="InterPro" id="IPR023845">
    <property type="entry name" value="DUF3817_TM"/>
</dbReference>
<evidence type="ECO:0000256" key="4">
    <source>
        <dbReference type="ARBA" id="ARBA00022989"/>
    </source>
</evidence>
<comment type="subcellular location">
    <subcellularLocation>
        <location evidence="1">Cell membrane</location>
        <topology evidence="1">Multi-pass membrane protein</topology>
    </subcellularLocation>
</comment>
<keyword evidence="4 6" id="KW-1133">Transmembrane helix</keyword>
<dbReference type="EMBL" id="CP011125">
    <property type="protein sequence ID" value="AKF08290.1"/>
    <property type="molecule type" value="Genomic_DNA"/>
</dbReference>
<evidence type="ECO:0000256" key="2">
    <source>
        <dbReference type="ARBA" id="ARBA00022475"/>
    </source>
</evidence>
<dbReference type="PANTHER" id="PTHR40077">
    <property type="entry name" value="MEMBRANE PROTEIN-RELATED"/>
    <property type="match status" value="1"/>
</dbReference>
<evidence type="ECO:0000256" key="3">
    <source>
        <dbReference type="ARBA" id="ARBA00022692"/>
    </source>
</evidence>
<dbReference type="PANTHER" id="PTHR40077:SF1">
    <property type="entry name" value="MEMBRANE PROTEIN"/>
    <property type="match status" value="1"/>
</dbReference>
<evidence type="ECO:0000256" key="6">
    <source>
        <dbReference type="SAM" id="Phobius"/>
    </source>
</evidence>
<proteinExistence type="predicted"/>
<dbReference type="NCBIfam" id="TIGR03954">
    <property type="entry name" value="integ_memb_HG"/>
    <property type="match status" value="1"/>
</dbReference>
<feature type="transmembrane region" description="Helical" evidence="6">
    <location>
        <begin position="12"/>
        <end position="32"/>
    </location>
</feature>
<name>A0A0F6W662_9BACT</name>